<dbReference type="OrthoDB" id="10639711at2759"/>
<organism evidence="2 3">
    <name type="scientific">Thelonectria olida</name>
    <dbReference type="NCBI Taxonomy" id="1576542"/>
    <lineage>
        <taxon>Eukaryota</taxon>
        <taxon>Fungi</taxon>
        <taxon>Dikarya</taxon>
        <taxon>Ascomycota</taxon>
        <taxon>Pezizomycotina</taxon>
        <taxon>Sordariomycetes</taxon>
        <taxon>Hypocreomycetidae</taxon>
        <taxon>Hypocreales</taxon>
        <taxon>Nectriaceae</taxon>
        <taxon>Thelonectria</taxon>
    </lineage>
</organism>
<accession>A0A9P8VU11</accession>
<keyword evidence="3" id="KW-1185">Reference proteome</keyword>
<dbReference type="AlphaFoldDB" id="A0A9P8VU11"/>
<proteinExistence type="predicted"/>
<feature type="region of interest" description="Disordered" evidence="1">
    <location>
        <begin position="457"/>
        <end position="476"/>
    </location>
</feature>
<dbReference type="Proteomes" id="UP000777438">
    <property type="component" value="Unassembled WGS sequence"/>
</dbReference>
<comment type="caution">
    <text evidence="2">The sequence shown here is derived from an EMBL/GenBank/DDBJ whole genome shotgun (WGS) entry which is preliminary data.</text>
</comment>
<protein>
    <submittedName>
        <fullName evidence="2">Uncharacterized protein</fullName>
    </submittedName>
</protein>
<gene>
    <name evidence="2" type="ORF">B0T10DRAFT_610465</name>
</gene>
<name>A0A9P8VU11_9HYPO</name>
<evidence type="ECO:0000256" key="1">
    <source>
        <dbReference type="SAM" id="MobiDB-lite"/>
    </source>
</evidence>
<evidence type="ECO:0000313" key="2">
    <source>
        <dbReference type="EMBL" id="KAH6874910.1"/>
    </source>
</evidence>
<feature type="compositionally biased region" description="Polar residues" evidence="1">
    <location>
        <begin position="387"/>
        <end position="446"/>
    </location>
</feature>
<reference evidence="2 3" key="1">
    <citation type="journal article" date="2021" name="Nat. Commun.">
        <title>Genetic determinants of endophytism in the Arabidopsis root mycobiome.</title>
        <authorList>
            <person name="Mesny F."/>
            <person name="Miyauchi S."/>
            <person name="Thiergart T."/>
            <person name="Pickel B."/>
            <person name="Atanasova L."/>
            <person name="Karlsson M."/>
            <person name="Huettel B."/>
            <person name="Barry K.W."/>
            <person name="Haridas S."/>
            <person name="Chen C."/>
            <person name="Bauer D."/>
            <person name="Andreopoulos W."/>
            <person name="Pangilinan J."/>
            <person name="LaButti K."/>
            <person name="Riley R."/>
            <person name="Lipzen A."/>
            <person name="Clum A."/>
            <person name="Drula E."/>
            <person name="Henrissat B."/>
            <person name="Kohler A."/>
            <person name="Grigoriev I.V."/>
            <person name="Martin F.M."/>
            <person name="Hacquard S."/>
        </authorList>
    </citation>
    <scope>NUCLEOTIDE SEQUENCE [LARGE SCALE GENOMIC DNA]</scope>
    <source>
        <strain evidence="2 3">MPI-CAGE-CH-0241</strain>
    </source>
</reference>
<feature type="compositionally biased region" description="Polar residues" evidence="1">
    <location>
        <begin position="338"/>
        <end position="353"/>
    </location>
</feature>
<sequence>MGIPYSKLVAEHIIYACERSSGDTIDPSLLSHPQFRECLRLLMRDMNLGVPSLSEGLDGMLGNYVSFKGYPLIYVEDTETVRPWIDSPANMLDFLPSGENLPDRIFQGAIRKGHGIRRICSVVFTRLASKLSACYHGCHPYALIPHLNGVDKDNTADIDYLSETAPYLEVLFRAHPGLLLVTAFGMQGKTPEGEDDNDFEFALPRDEHRLKDVVGQLEKLDNGDVYKKAVESVVTYLEAECDAWLEVESAKISQEEALKKLKAEKTRRIHRFWHWRLAQLKLREAKGGQGHVPNVDELSIDEFNEIVSLKPRRKQIKPHLRPNRKKQADENPPRLTLTEGNTVSSAESKTAETTAIMETLPAPPSKNYGHITSMVTKGLPQPEVPNPSATQPASRPSAPVSTQPVISLRTPSHSQATAQAPTQSSTEAPSQSQAPNQASVRASSQPLIESRTQALVQPRTQLQDQPPAQSQTQLPNSMQQWNEWMAIVPPPMPVPGAPPELFMTDSAPQNGLPSPALSASDYSTFTFQADPMISGVEMMEYELYHVPNPMEDPMSQYPMQPTNFAMPINGALNLQQNYFTGSFPMY</sequence>
<feature type="region of interest" description="Disordered" evidence="1">
    <location>
        <begin position="311"/>
        <end position="446"/>
    </location>
</feature>
<dbReference type="EMBL" id="JAGPYM010000036">
    <property type="protein sequence ID" value="KAH6874910.1"/>
    <property type="molecule type" value="Genomic_DNA"/>
</dbReference>
<evidence type="ECO:0000313" key="3">
    <source>
        <dbReference type="Proteomes" id="UP000777438"/>
    </source>
</evidence>
<feature type="compositionally biased region" description="Basic residues" evidence="1">
    <location>
        <begin position="311"/>
        <end position="325"/>
    </location>
</feature>